<dbReference type="EMBL" id="PXYL01000003">
    <property type="protein sequence ID" value="PSJ62096.1"/>
    <property type="molecule type" value="Genomic_DNA"/>
</dbReference>
<reference evidence="4 5" key="1">
    <citation type="submission" date="2018-03" db="EMBL/GenBank/DDBJ databases">
        <title>The draft genome of Mesorhizobium soli JCM 19897.</title>
        <authorList>
            <person name="Li L."/>
            <person name="Liu L."/>
            <person name="Liang L."/>
            <person name="Wang T."/>
            <person name="Zhang X."/>
        </authorList>
    </citation>
    <scope>NUCLEOTIDE SEQUENCE [LARGE SCALE GENOMIC DNA]</scope>
    <source>
        <strain evidence="4 5">JCM 19897</strain>
    </source>
</reference>
<dbReference type="Pfam" id="PF00990">
    <property type="entry name" value="GGDEF"/>
    <property type="match status" value="1"/>
</dbReference>
<dbReference type="InterPro" id="IPR000014">
    <property type="entry name" value="PAS"/>
</dbReference>
<dbReference type="AlphaFoldDB" id="A0A2P7SHX5"/>
<protein>
    <submittedName>
        <fullName evidence="4">GGDEF domain-containing protein</fullName>
    </submittedName>
</protein>
<dbReference type="Gene3D" id="3.30.70.270">
    <property type="match status" value="1"/>
</dbReference>
<feature type="domain" description="EAL" evidence="2">
    <location>
        <begin position="614"/>
        <end position="864"/>
    </location>
</feature>
<name>A0A2P7SHX5_9HYPH</name>
<dbReference type="Pfam" id="PF00563">
    <property type="entry name" value="EAL"/>
    <property type="match status" value="1"/>
</dbReference>
<dbReference type="InterPro" id="IPR001633">
    <property type="entry name" value="EAL_dom"/>
</dbReference>
<dbReference type="InterPro" id="IPR035919">
    <property type="entry name" value="EAL_sf"/>
</dbReference>
<dbReference type="PROSITE" id="PS50887">
    <property type="entry name" value="GGDEF"/>
    <property type="match status" value="1"/>
</dbReference>
<proteinExistence type="predicted"/>
<dbReference type="OrthoDB" id="9814202at2"/>
<dbReference type="Proteomes" id="UP000240653">
    <property type="component" value="Unassembled WGS sequence"/>
</dbReference>
<dbReference type="SUPFAM" id="SSF141868">
    <property type="entry name" value="EAL domain-like"/>
    <property type="match status" value="1"/>
</dbReference>
<evidence type="ECO:0000259" key="3">
    <source>
        <dbReference type="PROSITE" id="PS50887"/>
    </source>
</evidence>
<evidence type="ECO:0000313" key="5">
    <source>
        <dbReference type="Proteomes" id="UP000240653"/>
    </source>
</evidence>
<dbReference type="PROSITE" id="PS50883">
    <property type="entry name" value="EAL"/>
    <property type="match status" value="1"/>
</dbReference>
<dbReference type="Gene3D" id="3.30.450.20">
    <property type="entry name" value="PAS domain"/>
    <property type="match status" value="2"/>
</dbReference>
<evidence type="ECO:0000259" key="2">
    <source>
        <dbReference type="PROSITE" id="PS50883"/>
    </source>
</evidence>
<dbReference type="InterPro" id="IPR000160">
    <property type="entry name" value="GGDEF_dom"/>
</dbReference>
<dbReference type="InterPro" id="IPR035965">
    <property type="entry name" value="PAS-like_dom_sf"/>
</dbReference>
<dbReference type="SMART" id="SM00267">
    <property type="entry name" value="GGDEF"/>
    <property type="match status" value="1"/>
</dbReference>
<dbReference type="NCBIfam" id="TIGR00254">
    <property type="entry name" value="GGDEF"/>
    <property type="match status" value="1"/>
</dbReference>
<dbReference type="SMART" id="SM00091">
    <property type="entry name" value="PAS"/>
    <property type="match status" value="2"/>
</dbReference>
<dbReference type="CDD" id="cd01948">
    <property type="entry name" value="EAL"/>
    <property type="match status" value="1"/>
</dbReference>
<dbReference type="NCBIfam" id="TIGR00229">
    <property type="entry name" value="sensory_box"/>
    <property type="match status" value="1"/>
</dbReference>
<feature type="domain" description="PAS" evidence="1">
    <location>
        <begin position="331"/>
        <end position="377"/>
    </location>
</feature>
<dbReference type="InterPro" id="IPR043128">
    <property type="entry name" value="Rev_trsase/Diguanyl_cyclase"/>
</dbReference>
<dbReference type="Pfam" id="PF13188">
    <property type="entry name" value="PAS_8"/>
    <property type="match status" value="1"/>
</dbReference>
<dbReference type="SUPFAM" id="SSF55073">
    <property type="entry name" value="Nucleotide cyclase"/>
    <property type="match status" value="1"/>
</dbReference>
<comment type="caution">
    <text evidence="4">The sequence shown here is derived from an EMBL/GenBank/DDBJ whole genome shotgun (WGS) entry which is preliminary data.</text>
</comment>
<organism evidence="4 5">
    <name type="scientific">Pseudaminobacter soli</name>
    <name type="common">ex Li et al. 2025</name>
    <dbReference type="NCBI Taxonomy" id="1295366"/>
    <lineage>
        <taxon>Bacteria</taxon>
        <taxon>Pseudomonadati</taxon>
        <taxon>Pseudomonadota</taxon>
        <taxon>Alphaproteobacteria</taxon>
        <taxon>Hyphomicrobiales</taxon>
        <taxon>Phyllobacteriaceae</taxon>
        <taxon>Pseudaminobacter</taxon>
    </lineage>
</organism>
<dbReference type="CDD" id="cd01949">
    <property type="entry name" value="GGDEF"/>
    <property type="match status" value="1"/>
</dbReference>
<dbReference type="InterPro" id="IPR052155">
    <property type="entry name" value="Biofilm_reg_signaling"/>
</dbReference>
<dbReference type="Gene3D" id="3.20.20.450">
    <property type="entry name" value="EAL domain"/>
    <property type="match status" value="1"/>
</dbReference>
<dbReference type="InterPro" id="IPR029787">
    <property type="entry name" value="Nucleotide_cyclase"/>
</dbReference>
<dbReference type="PANTHER" id="PTHR44757">
    <property type="entry name" value="DIGUANYLATE CYCLASE DGCP"/>
    <property type="match status" value="1"/>
</dbReference>
<gene>
    <name evidence="4" type="ORF">C7I85_07115</name>
</gene>
<dbReference type="PANTHER" id="PTHR44757:SF2">
    <property type="entry name" value="BIOFILM ARCHITECTURE MAINTENANCE PROTEIN MBAA"/>
    <property type="match status" value="1"/>
</dbReference>
<sequence length="871" mass="94984">MQSNRSSTAAVVRRLRATAILLLCAVGLEMTDPGVPMPMRPRLLHVDDSAPESASLTPEGDGIERDPFRIETEFDDVRLILRRWHSMRPASGGLPQYEEIALGSIGRFADELAVVRRLEGGQPTILRAGPRFEAIVGTACIGRTTSSLTAVHAISVGEALEAACEAASPAMVLSRALVDGMVSTVETLALPLACRWSGDYFLLFLRPRRSQLNLARLLINATHEGIIALSAIERNGAIRDFSILSINDAAAQHLGSRADQLQFTLLSEALAQPGLSPALAHFREAAQKRRTTTFELEYGIEDRRVSLQVGVAVADDILAVTLTDIGELKARETLFRSLFDENPVPMYVRDASGENFLNVNEAALRLYGFDRDAFFARGLAGLRLDADVTRQPSGETSCRHVAADGRVLDVVEYTRDIVVDNAPATLSTIVDVTERKRAEEHVTYLALHDPLTGVANRTLFTRELERAAGQGNPFAVLLLDLDDFKVVNDTLGHAAGDALLIEVTTRLRKILRGSDIVARLGGDEFAVLLPGAASRTVIDRLASRLIGDIAKIRTIDGAEVSITASVGAALSPNDASGTESLLKCADLALYRAKNSSKGQLRFFEPEMDSQVRERRALEMELRGADIEKEFELHFQPIFAVQTGQLRGFEALLRWNSPKRGMVSPAVFIPLAEETGMIHELGRWVVAEACRQAAGWPERLVVAVNVSPVQFRRGDLVTNIGEALARSRLTPTRLEIEVTESVLLADTEANLAILRRIRELGARIALDDFGTGYSSMSYLRRFPFSRLKIDRSFIREIGGSPESLAIVRAIIGLGTSLGIDTTAEGVETVEQLNALRQENCGELQGFLFSPPVASAKVGDIIDAFFERPSQVA</sequence>
<evidence type="ECO:0000313" key="4">
    <source>
        <dbReference type="EMBL" id="PSJ62096.1"/>
    </source>
</evidence>
<accession>A0A2P7SHX5</accession>
<dbReference type="SUPFAM" id="SSF55785">
    <property type="entry name" value="PYP-like sensor domain (PAS domain)"/>
    <property type="match status" value="1"/>
</dbReference>
<keyword evidence="5" id="KW-1185">Reference proteome</keyword>
<feature type="domain" description="GGDEF" evidence="3">
    <location>
        <begin position="472"/>
        <end position="605"/>
    </location>
</feature>
<dbReference type="PROSITE" id="PS50112">
    <property type="entry name" value="PAS"/>
    <property type="match status" value="1"/>
</dbReference>
<dbReference type="SMART" id="SM00052">
    <property type="entry name" value="EAL"/>
    <property type="match status" value="1"/>
</dbReference>
<evidence type="ECO:0000259" key="1">
    <source>
        <dbReference type="PROSITE" id="PS50112"/>
    </source>
</evidence>